<evidence type="ECO:0000313" key="1">
    <source>
        <dbReference type="EMBL" id="STE89094.1"/>
    </source>
</evidence>
<name>A0A376L2L3_ECOLX</name>
<dbReference type="AlphaFoldDB" id="A0A376L2L3"/>
<evidence type="ECO:0000313" key="2">
    <source>
        <dbReference type="Proteomes" id="UP000255460"/>
    </source>
</evidence>
<reference evidence="1 2" key="1">
    <citation type="submission" date="2018-06" db="EMBL/GenBank/DDBJ databases">
        <authorList>
            <consortium name="Pathogen Informatics"/>
            <person name="Doyle S."/>
        </authorList>
    </citation>
    <scope>NUCLEOTIDE SEQUENCE [LARGE SCALE GENOMIC DNA]</scope>
    <source>
        <strain evidence="1 2">NCTC10418</strain>
    </source>
</reference>
<organism evidence="1 2">
    <name type="scientific">Escherichia coli</name>
    <dbReference type="NCBI Taxonomy" id="562"/>
    <lineage>
        <taxon>Bacteria</taxon>
        <taxon>Pseudomonadati</taxon>
        <taxon>Pseudomonadota</taxon>
        <taxon>Gammaproteobacteria</taxon>
        <taxon>Enterobacterales</taxon>
        <taxon>Enterobacteriaceae</taxon>
        <taxon>Escherichia</taxon>
    </lineage>
</organism>
<protein>
    <submittedName>
        <fullName evidence="1">Putative type VI secretion protein</fullName>
    </submittedName>
</protein>
<sequence length="58" mass="6935">MKIYRPLWEDGAFLMPQQFQQQAAWDVHLADSVARMGLAHPWAWWLQSLMTLCYRFHG</sequence>
<proteinExistence type="predicted"/>
<gene>
    <name evidence="1" type="ORF">NCTC10418_06816</name>
</gene>
<dbReference type="Proteomes" id="UP000255460">
    <property type="component" value="Unassembled WGS sequence"/>
</dbReference>
<accession>A0A376L2L3</accession>
<dbReference type="EMBL" id="UFZQ01000001">
    <property type="protein sequence ID" value="STE89094.1"/>
    <property type="molecule type" value="Genomic_DNA"/>
</dbReference>